<feature type="non-terminal residue" evidence="6">
    <location>
        <position position="1"/>
    </location>
</feature>
<dbReference type="GO" id="GO:0036064">
    <property type="term" value="C:ciliary basal body"/>
    <property type="evidence" value="ECO:0007669"/>
    <property type="project" value="TreeGrafter"/>
</dbReference>
<feature type="non-terminal residue" evidence="6">
    <location>
        <position position="260"/>
    </location>
</feature>
<name>A0A7L2YSM4_JACJC</name>
<evidence type="ECO:0000256" key="1">
    <source>
        <dbReference type="ARBA" id="ARBA00004138"/>
    </source>
</evidence>
<dbReference type="InterPro" id="IPR025254">
    <property type="entry name" value="CCDC113/CCDC96_CC"/>
</dbReference>
<dbReference type="OrthoDB" id="10254794at2759"/>
<sequence length="260" mass="30853">QLQELRELWEQTAAACREREEARRRYCEERQSRARAEWAAFQASKKTVALFCLGRRLGGREGAARAVERIQVREEEKEQQVREARVENIKLKHEIQKLETILKAQGERAEGQNFMDFEHMKKENQKHSKKIDDLNEEILKLKKKISNAVHILSQFREKLQFIEAANRDKRAELMDIEAVLSRKRDILTKTKQVRDRLRRNNLKLQQERGLLGHKVLLRDFEEKMDAAELLRQQLETLKRRYAGLVLARRGIQRNIREGHS</sequence>
<gene>
    <name evidence="6" type="primary">Ccdc96</name>
    <name evidence="6" type="ORF">JACJAC_R07901</name>
</gene>
<dbReference type="PANTHER" id="PTHR15654">
    <property type="entry name" value="COILED-COIL DOMAIN-CONTAINING PROTEIN 113-RELATED"/>
    <property type="match status" value="1"/>
</dbReference>
<keyword evidence="2 4" id="KW-0175">Coiled coil</keyword>
<dbReference type="GO" id="GO:0005930">
    <property type="term" value="C:axoneme"/>
    <property type="evidence" value="ECO:0007669"/>
    <property type="project" value="TreeGrafter"/>
</dbReference>
<reference evidence="6 7" key="1">
    <citation type="submission" date="2019-09" db="EMBL/GenBank/DDBJ databases">
        <title>Bird 10,000 Genomes (B10K) Project - Family phase.</title>
        <authorList>
            <person name="Zhang G."/>
        </authorList>
    </citation>
    <scope>NUCLEOTIDE SEQUENCE [LARGE SCALE GENOMIC DNA]</scope>
    <source>
        <strain evidence="6">B10K-DU-002-59</strain>
        <tissue evidence="6">Muscle</tissue>
    </source>
</reference>
<evidence type="ECO:0000259" key="5">
    <source>
        <dbReference type="Pfam" id="PF13870"/>
    </source>
</evidence>
<dbReference type="GO" id="GO:0060271">
    <property type="term" value="P:cilium assembly"/>
    <property type="evidence" value="ECO:0007669"/>
    <property type="project" value="TreeGrafter"/>
</dbReference>
<comment type="subcellular location">
    <subcellularLocation>
        <location evidence="1">Cell projection</location>
        <location evidence="1">Cilium</location>
    </subcellularLocation>
</comment>
<evidence type="ECO:0000313" key="7">
    <source>
        <dbReference type="Proteomes" id="UP000550086"/>
    </source>
</evidence>
<feature type="domain" description="CCDC113/CCDC96 coiled-coil" evidence="5">
    <location>
        <begin position="75"/>
        <end position="243"/>
    </location>
</feature>
<dbReference type="PANTHER" id="PTHR15654:SF1">
    <property type="entry name" value="COILED-COIL DOMAIN-CONTAINING PROTEIN 96"/>
    <property type="match status" value="1"/>
</dbReference>
<protein>
    <submittedName>
        <fullName evidence="6">CCD96 protein</fullName>
    </submittedName>
</protein>
<evidence type="ECO:0000313" key="6">
    <source>
        <dbReference type="EMBL" id="NXS97902.1"/>
    </source>
</evidence>
<dbReference type="Pfam" id="PF13870">
    <property type="entry name" value="CCDC113_CCDC96_CC"/>
    <property type="match status" value="1"/>
</dbReference>
<evidence type="ECO:0000256" key="4">
    <source>
        <dbReference type="SAM" id="Coils"/>
    </source>
</evidence>
<comment type="caution">
    <text evidence="6">The sequence shown here is derived from an EMBL/GenBank/DDBJ whole genome shotgun (WGS) entry which is preliminary data.</text>
</comment>
<dbReference type="EMBL" id="VZTM01023799">
    <property type="protein sequence ID" value="NXS97902.1"/>
    <property type="molecule type" value="Genomic_DNA"/>
</dbReference>
<keyword evidence="7" id="KW-1185">Reference proteome</keyword>
<dbReference type="InterPro" id="IPR051885">
    <property type="entry name" value="CC_CF"/>
</dbReference>
<keyword evidence="3" id="KW-0966">Cell projection</keyword>
<feature type="coiled-coil region" evidence="4">
    <location>
        <begin position="67"/>
        <end position="247"/>
    </location>
</feature>
<organism evidence="6 7">
    <name type="scientific">Jacana jacana</name>
    <name type="common">Wattled jacana</name>
    <name type="synonym">Parra jacana</name>
    <dbReference type="NCBI Taxonomy" id="54508"/>
    <lineage>
        <taxon>Eukaryota</taxon>
        <taxon>Metazoa</taxon>
        <taxon>Chordata</taxon>
        <taxon>Craniata</taxon>
        <taxon>Vertebrata</taxon>
        <taxon>Euteleostomi</taxon>
        <taxon>Archelosauria</taxon>
        <taxon>Archosauria</taxon>
        <taxon>Dinosauria</taxon>
        <taxon>Saurischia</taxon>
        <taxon>Theropoda</taxon>
        <taxon>Coelurosauria</taxon>
        <taxon>Aves</taxon>
        <taxon>Neognathae</taxon>
        <taxon>Neoaves</taxon>
        <taxon>Charadriiformes</taxon>
        <taxon>Jacanidae</taxon>
        <taxon>Jacana</taxon>
    </lineage>
</organism>
<evidence type="ECO:0000256" key="3">
    <source>
        <dbReference type="ARBA" id="ARBA00023273"/>
    </source>
</evidence>
<accession>A0A7L2YSM4</accession>
<proteinExistence type="predicted"/>
<dbReference type="AlphaFoldDB" id="A0A7L2YSM4"/>
<evidence type="ECO:0000256" key="2">
    <source>
        <dbReference type="ARBA" id="ARBA00023054"/>
    </source>
</evidence>
<dbReference type="Proteomes" id="UP000550086">
    <property type="component" value="Unassembled WGS sequence"/>
</dbReference>